<evidence type="ECO:0000313" key="2">
    <source>
        <dbReference type="EMBL" id="MFD2866491.1"/>
    </source>
</evidence>
<protein>
    <submittedName>
        <fullName evidence="2">Sensor histidine kinase</fullName>
    </submittedName>
</protein>
<dbReference type="Proteomes" id="UP001597601">
    <property type="component" value="Unassembled WGS sequence"/>
</dbReference>
<keyword evidence="2" id="KW-0418">Kinase</keyword>
<keyword evidence="3" id="KW-1185">Reference proteome</keyword>
<dbReference type="EMBL" id="JBHUON010000027">
    <property type="protein sequence ID" value="MFD2866491.1"/>
    <property type="molecule type" value="Genomic_DNA"/>
</dbReference>
<comment type="caution">
    <text evidence="2">The sequence shown here is derived from an EMBL/GenBank/DDBJ whole genome shotgun (WGS) entry which is preliminary data.</text>
</comment>
<dbReference type="GO" id="GO:0016301">
    <property type="term" value="F:kinase activity"/>
    <property type="evidence" value="ECO:0007669"/>
    <property type="project" value="UniProtKB-KW"/>
</dbReference>
<dbReference type="RefSeq" id="WP_377130133.1">
    <property type="nucleotide sequence ID" value="NZ_JBHUHN010000001.1"/>
</dbReference>
<dbReference type="CDD" id="cd00075">
    <property type="entry name" value="HATPase"/>
    <property type="match status" value="1"/>
</dbReference>
<dbReference type="InterPro" id="IPR036890">
    <property type="entry name" value="HATPase_C_sf"/>
</dbReference>
<sequence length="47" mass="5098">MLQLIIRNVTNAIKFTAPGGKITITAKSGQEYCFITVQDSGRGMPVK</sequence>
<feature type="domain" description="Histidine kinase/HSP90-like ATPase" evidence="1">
    <location>
        <begin position="3"/>
        <end position="46"/>
    </location>
</feature>
<dbReference type="SUPFAM" id="SSF55874">
    <property type="entry name" value="ATPase domain of HSP90 chaperone/DNA topoisomerase II/histidine kinase"/>
    <property type="match status" value="1"/>
</dbReference>
<reference evidence="3" key="1">
    <citation type="journal article" date="2019" name="Int. J. Syst. Evol. Microbiol.">
        <title>The Global Catalogue of Microorganisms (GCM) 10K type strain sequencing project: providing services to taxonomists for standard genome sequencing and annotation.</title>
        <authorList>
            <consortium name="The Broad Institute Genomics Platform"/>
            <consortium name="The Broad Institute Genome Sequencing Center for Infectious Disease"/>
            <person name="Wu L."/>
            <person name="Ma J."/>
        </authorList>
    </citation>
    <scope>NUCLEOTIDE SEQUENCE [LARGE SCALE GENOMIC DNA]</scope>
    <source>
        <strain evidence="3">KCTC 52232</strain>
    </source>
</reference>
<proteinExistence type="predicted"/>
<gene>
    <name evidence="2" type="ORF">ACFSYC_17480</name>
</gene>
<keyword evidence="2" id="KW-0808">Transferase</keyword>
<dbReference type="InterPro" id="IPR003594">
    <property type="entry name" value="HATPase_dom"/>
</dbReference>
<evidence type="ECO:0000313" key="3">
    <source>
        <dbReference type="Proteomes" id="UP001597601"/>
    </source>
</evidence>
<evidence type="ECO:0000259" key="1">
    <source>
        <dbReference type="Pfam" id="PF02518"/>
    </source>
</evidence>
<name>A0ABW5XTR1_9SPHI</name>
<organism evidence="2 3">
    <name type="scientific">Mucilaginibacter antarcticus</name>
    <dbReference type="NCBI Taxonomy" id="1855725"/>
    <lineage>
        <taxon>Bacteria</taxon>
        <taxon>Pseudomonadati</taxon>
        <taxon>Bacteroidota</taxon>
        <taxon>Sphingobacteriia</taxon>
        <taxon>Sphingobacteriales</taxon>
        <taxon>Sphingobacteriaceae</taxon>
        <taxon>Mucilaginibacter</taxon>
    </lineage>
</organism>
<dbReference type="Gene3D" id="3.30.565.10">
    <property type="entry name" value="Histidine kinase-like ATPase, C-terminal domain"/>
    <property type="match status" value="1"/>
</dbReference>
<accession>A0ABW5XTR1</accession>
<dbReference type="Pfam" id="PF02518">
    <property type="entry name" value="HATPase_c"/>
    <property type="match status" value="1"/>
</dbReference>